<reference evidence="1" key="2">
    <citation type="journal article" date="2015" name="Fish Shellfish Immunol.">
        <title>Early steps in the European eel (Anguilla anguilla)-Vibrio vulnificus interaction in the gills: Role of the RtxA13 toxin.</title>
        <authorList>
            <person name="Callol A."/>
            <person name="Pajuelo D."/>
            <person name="Ebbesson L."/>
            <person name="Teles M."/>
            <person name="MacKenzie S."/>
            <person name="Amaro C."/>
        </authorList>
    </citation>
    <scope>NUCLEOTIDE SEQUENCE</scope>
</reference>
<accession>A0A0E9VKU1</accession>
<dbReference type="AlphaFoldDB" id="A0A0E9VKU1"/>
<dbReference type="EMBL" id="GBXM01037566">
    <property type="protein sequence ID" value="JAH71011.1"/>
    <property type="molecule type" value="Transcribed_RNA"/>
</dbReference>
<protein>
    <submittedName>
        <fullName evidence="1">Uncharacterized protein</fullName>
    </submittedName>
</protein>
<sequence length="44" mass="4964">MVAIAQRSFKLSAAPVFPAFSLFFVRTPLGEDAFLYLNRKLWSG</sequence>
<dbReference type="EMBL" id="GBXM01030542">
    <property type="protein sequence ID" value="JAH78035.1"/>
    <property type="molecule type" value="Transcribed_RNA"/>
</dbReference>
<name>A0A0E9VKU1_ANGAN</name>
<proteinExistence type="predicted"/>
<reference evidence="1" key="1">
    <citation type="submission" date="2014-11" db="EMBL/GenBank/DDBJ databases">
        <authorList>
            <person name="Amaro Gonzalez C."/>
        </authorList>
    </citation>
    <scope>NUCLEOTIDE SEQUENCE</scope>
</reference>
<organism evidence="1">
    <name type="scientific">Anguilla anguilla</name>
    <name type="common">European freshwater eel</name>
    <name type="synonym">Muraena anguilla</name>
    <dbReference type="NCBI Taxonomy" id="7936"/>
    <lineage>
        <taxon>Eukaryota</taxon>
        <taxon>Metazoa</taxon>
        <taxon>Chordata</taxon>
        <taxon>Craniata</taxon>
        <taxon>Vertebrata</taxon>
        <taxon>Euteleostomi</taxon>
        <taxon>Actinopterygii</taxon>
        <taxon>Neopterygii</taxon>
        <taxon>Teleostei</taxon>
        <taxon>Anguilliformes</taxon>
        <taxon>Anguillidae</taxon>
        <taxon>Anguilla</taxon>
    </lineage>
</organism>
<dbReference type="EMBL" id="GBXM01048395">
    <property type="protein sequence ID" value="JAH60182.1"/>
    <property type="molecule type" value="Transcribed_RNA"/>
</dbReference>
<evidence type="ECO:0000313" key="1">
    <source>
        <dbReference type="EMBL" id="JAH78035.1"/>
    </source>
</evidence>